<dbReference type="OrthoDB" id="447404at2759"/>
<reference evidence="1 2" key="1">
    <citation type="submission" date="2016-02" db="EMBL/GenBank/DDBJ databases">
        <title>Genome analysis of coral dinoflagellate symbionts highlights evolutionary adaptations to a symbiotic lifestyle.</title>
        <authorList>
            <person name="Aranda M."/>
            <person name="Li Y."/>
            <person name="Liew Y.J."/>
            <person name="Baumgarten S."/>
            <person name="Simakov O."/>
            <person name="Wilson M."/>
            <person name="Piel J."/>
            <person name="Ashoor H."/>
            <person name="Bougouffa S."/>
            <person name="Bajic V.B."/>
            <person name="Ryu T."/>
            <person name="Ravasi T."/>
            <person name="Bayer T."/>
            <person name="Micklem G."/>
            <person name="Kim H."/>
            <person name="Bhak J."/>
            <person name="Lajeunesse T.C."/>
            <person name="Voolstra C.R."/>
        </authorList>
    </citation>
    <scope>NUCLEOTIDE SEQUENCE [LARGE SCALE GENOMIC DNA]</scope>
    <source>
        <strain evidence="1 2">CCMP2467</strain>
    </source>
</reference>
<name>A0A1Q9EPV2_SYMMI</name>
<dbReference type="PANTHER" id="PTHR11439">
    <property type="entry name" value="GAG-POL-RELATED RETROTRANSPOSON"/>
    <property type="match status" value="1"/>
</dbReference>
<protein>
    <submittedName>
        <fullName evidence="1">Copia protein</fullName>
    </submittedName>
</protein>
<dbReference type="CDD" id="cd09272">
    <property type="entry name" value="RNase_HI_RT_Ty1"/>
    <property type="match status" value="1"/>
</dbReference>
<keyword evidence="2" id="KW-1185">Reference proteome</keyword>
<evidence type="ECO:0000313" key="1">
    <source>
        <dbReference type="EMBL" id="OLQ09418.1"/>
    </source>
</evidence>
<comment type="caution">
    <text evidence="1">The sequence shown here is derived from an EMBL/GenBank/DDBJ whole genome shotgun (WGS) entry which is preliminary data.</text>
</comment>
<evidence type="ECO:0000313" key="2">
    <source>
        <dbReference type="Proteomes" id="UP000186817"/>
    </source>
</evidence>
<organism evidence="1 2">
    <name type="scientific">Symbiodinium microadriaticum</name>
    <name type="common">Dinoflagellate</name>
    <name type="synonym">Zooxanthella microadriatica</name>
    <dbReference type="NCBI Taxonomy" id="2951"/>
    <lineage>
        <taxon>Eukaryota</taxon>
        <taxon>Sar</taxon>
        <taxon>Alveolata</taxon>
        <taxon>Dinophyceae</taxon>
        <taxon>Suessiales</taxon>
        <taxon>Symbiodiniaceae</taxon>
        <taxon>Symbiodinium</taxon>
    </lineage>
</organism>
<dbReference type="Proteomes" id="UP000186817">
    <property type="component" value="Unassembled WGS sequence"/>
</dbReference>
<proteinExistence type="predicted"/>
<dbReference type="AlphaFoldDB" id="A0A1Q9EPV2"/>
<gene>
    <name evidence="1" type="primary">GIP</name>
    <name evidence="1" type="ORF">AK812_SmicGene7009</name>
</gene>
<accession>A0A1Q9EPV2</accession>
<sequence length="762" mass="85477">MEKGLVPGTVNGRHVSRGHLKLREDGGLVIAKGVKFNVQETNKGLLDLLPPTTAEGVEFQEEDAKPQSKKELAEEIEFTSRYLLSEENYSLEEVIKLYNKLEELGDTDLRIGKKTAVTSWYTGAFVHGGCAGLRKNIMKYPHTTKYLVQVGKKYANGMKFTALGLARNATLGMHRDVHNYKNSENMVLPLTSFTGGSLWTLGPDVDEENAVYKTLPNGDKAKGKMIELTTRAATKLSQEDVEKLEHVGFSLDPEALNLEGDEEPDELEVEDQEEVKISSLGVNEVSEVWKSEMKTFSLVKETNEDSAMKEFKNLRDTKGQEGMDLFAAGLDTTTLRTMIAYTIGKPWAYGTTDIRQACVLAPWLGQAVALQPPAIAYELGLAEPGDYWLVRMSIYGLRELWSRYRDEQLTAARWTAVIDGQEEQLKLVQMITDDQVWKIVRTSGNQEPLGYIIVYVDDLLINALPSAMSSFYVWLAAQWECDNLNVLTEDHSIRFLGMEMHMVKGGVELAQEGFVRELLRAHGHDGSRARTQGPKETMVLISAAPVDLEGKEDKVKMAQRRVGELLWLAGRTRPDIQYITRCPEMVNQVGKRMLDYLNETLHYRVSFELSQEPEALRVFTDSSFAPSSGRSHGAAAVFVNDNPVSWRSSKQQFVTLSTAKSELLEAVEGAVLANATCGLLEELRGDQWIIYLHIDNQSALMLLQGLTQRADLGTKPFTKERYVDRQPRRLTFKLKFRGVLARKGNTATGFEGKIELWSVDKD</sequence>
<dbReference type="PANTHER" id="PTHR11439:SF463">
    <property type="entry name" value="REVERSE TRANSCRIPTASE TY1_COPIA-TYPE DOMAIN-CONTAINING PROTEIN"/>
    <property type="match status" value="1"/>
</dbReference>
<dbReference type="EMBL" id="LSRX01000097">
    <property type="protein sequence ID" value="OLQ09418.1"/>
    <property type="molecule type" value="Genomic_DNA"/>
</dbReference>